<gene>
    <name evidence="1" type="ORF">HD556DRAFT_1197524</name>
</gene>
<dbReference type="GeneID" id="64590071"/>
<evidence type="ECO:0000313" key="2">
    <source>
        <dbReference type="Proteomes" id="UP000719766"/>
    </source>
</evidence>
<protein>
    <submittedName>
        <fullName evidence="1">Uncharacterized protein</fullName>
    </submittedName>
</protein>
<sequence length="61" mass="7118">GWTIPEFLAPEDIRFYQQDCTPYYLDDVSSNHKESVETMHELEDATGIYARAFIAFQLGMR</sequence>
<organism evidence="1 2">
    <name type="scientific">Suillus plorans</name>
    <dbReference type="NCBI Taxonomy" id="116603"/>
    <lineage>
        <taxon>Eukaryota</taxon>
        <taxon>Fungi</taxon>
        <taxon>Dikarya</taxon>
        <taxon>Basidiomycota</taxon>
        <taxon>Agaricomycotina</taxon>
        <taxon>Agaricomycetes</taxon>
        <taxon>Agaricomycetidae</taxon>
        <taxon>Boletales</taxon>
        <taxon>Suillineae</taxon>
        <taxon>Suillaceae</taxon>
        <taxon>Suillus</taxon>
    </lineage>
</organism>
<dbReference type="EMBL" id="JABBWE010000032">
    <property type="protein sequence ID" value="KAG1793070.1"/>
    <property type="molecule type" value="Genomic_DNA"/>
</dbReference>
<reference evidence="1" key="1">
    <citation type="journal article" date="2020" name="New Phytol.">
        <title>Comparative genomics reveals dynamic genome evolution in host specialist ectomycorrhizal fungi.</title>
        <authorList>
            <person name="Lofgren L.A."/>
            <person name="Nguyen N.H."/>
            <person name="Vilgalys R."/>
            <person name="Ruytinx J."/>
            <person name="Liao H.L."/>
            <person name="Branco S."/>
            <person name="Kuo A."/>
            <person name="LaButti K."/>
            <person name="Lipzen A."/>
            <person name="Andreopoulos W."/>
            <person name="Pangilinan J."/>
            <person name="Riley R."/>
            <person name="Hundley H."/>
            <person name="Na H."/>
            <person name="Barry K."/>
            <person name="Grigoriev I.V."/>
            <person name="Stajich J.E."/>
            <person name="Kennedy P.G."/>
        </authorList>
    </citation>
    <scope>NUCLEOTIDE SEQUENCE</scope>
    <source>
        <strain evidence="1">S12</strain>
    </source>
</reference>
<name>A0A9P7DHM3_9AGAM</name>
<keyword evidence="2" id="KW-1185">Reference proteome</keyword>
<dbReference type="AlphaFoldDB" id="A0A9P7DHM3"/>
<proteinExistence type="predicted"/>
<accession>A0A9P7DHM3</accession>
<dbReference type="RefSeq" id="XP_041159559.1">
    <property type="nucleotide sequence ID" value="XM_041296307.1"/>
</dbReference>
<dbReference type="Proteomes" id="UP000719766">
    <property type="component" value="Unassembled WGS sequence"/>
</dbReference>
<comment type="caution">
    <text evidence="1">The sequence shown here is derived from an EMBL/GenBank/DDBJ whole genome shotgun (WGS) entry which is preliminary data.</text>
</comment>
<feature type="non-terminal residue" evidence="1">
    <location>
        <position position="61"/>
    </location>
</feature>
<evidence type="ECO:0000313" key="1">
    <source>
        <dbReference type="EMBL" id="KAG1793070.1"/>
    </source>
</evidence>
<feature type="non-terminal residue" evidence="1">
    <location>
        <position position="1"/>
    </location>
</feature>